<keyword evidence="3" id="KW-1185">Reference proteome</keyword>
<feature type="compositionally biased region" description="Polar residues" evidence="1">
    <location>
        <begin position="48"/>
        <end position="65"/>
    </location>
</feature>
<organism evidence="2 3">
    <name type="scientific">Chryseobacterium kimseyorum</name>
    <dbReference type="NCBI Taxonomy" id="2984028"/>
    <lineage>
        <taxon>Bacteria</taxon>
        <taxon>Pseudomonadati</taxon>
        <taxon>Bacteroidota</taxon>
        <taxon>Flavobacteriia</taxon>
        <taxon>Flavobacteriales</taxon>
        <taxon>Weeksellaceae</taxon>
        <taxon>Chryseobacterium group</taxon>
        <taxon>Chryseobacterium</taxon>
    </lineage>
</organism>
<reference evidence="2" key="1">
    <citation type="submission" date="2022-10" db="EMBL/GenBank/DDBJ databases">
        <title>Chryseobacterium babae sp. nov. isolated from the gut of the beetle Oryctes rhinoceros, and Chryseobacterium kimseyorum sp. nov., isolated from a stick insect rearing cage.</title>
        <authorList>
            <person name="Shelomi M."/>
            <person name="Han C.-J."/>
            <person name="Chen W.-M."/>
            <person name="Chen H.-K."/>
            <person name="Liaw S.-J."/>
            <person name="Muhle E."/>
            <person name="Clermont D."/>
        </authorList>
    </citation>
    <scope>NUCLEOTIDE SEQUENCE</scope>
    <source>
        <strain evidence="2">09-1422</strain>
    </source>
</reference>
<dbReference type="Proteomes" id="UP001163731">
    <property type="component" value="Unassembled WGS sequence"/>
</dbReference>
<comment type="caution">
    <text evidence="2">The sequence shown here is derived from an EMBL/GenBank/DDBJ whole genome shotgun (WGS) entry which is preliminary data.</text>
</comment>
<gene>
    <name evidence="2" type="ORF">OMO38_15415</name>
</gene>
<evidence type="ECO:0000313" key="3">
    <source>
        <dbReference type="Proteomes" id="UP001163731"/>
    </source>
</evidence>
<feature type="compositionally biased region" description="Basic and acidic residues" evidence="1">
    <location>
        <begin position="27"/>
        <end position="39"/>
    </location>
</feature>
<dbReference type="EMBL" id="JAPDHW010000012">
    <property type="protein sequence ID" value="MCW3169912.1"/>
    <property type="molecule type" value="Genomic_DNA"/>
</dbReference>
<accession>A0ABT3I1I1</accession>
<dbReference type="PROSITE" id="PS51257">
    <property type="entry name" value="PROKAR_LIPOPROTEIN"/>
    <property type="match status" value="1"/>
</dbReference>
<dbReference type="RefSeq" id="WP_264751080.1">
    <property type="nucleotide sequence ID" value="NZ_JAPDHW010000012.1"/>
</dbReference>
<sequence>MKLAVTLCLLALTGCTKSETQYQNGKNSKETVNDKRSDTIKTVPEISDTLSRQTSEPNNSTQHQD</sequence>
<evidence type="ECO:0000256" key="1">
    <source>
        <dbReference type="SAM" id="MobiDB-lite"/>
    </source>
</evidence>
<feature type="region of interest" description="Disordered" evidence="1">
    <location>
        <begin position="19"/>
        <end position="65"/>
    </location>
</feature>
<name>A0ABT3I1I1_9FLAO</name>
<evidence type="ECO:0000313" key="2">
    <source>
        <dbReference type="EMBL" id="MCW3169912.1"/>
    </source>
</evidence>
<protein>
    <recommendedName>
        <fullName evidence="4">Lipoprotein</fullName>
    </recommendedName>
</protein>
<evidence type="ECO:0008006" key="4">
    <source>
        <dbReference type="Google" id="ProtNLM"/>
    </source>
</evidence>
<proteinExistence type="predicted"/>